<organism evidence="2 3">
    <name type="scientific">Aporhodopirellula rubra</name>
    <dbReference type="NCBI Taxonomy" id="980271"/>
    <lineage>
        <taxon>Bacteria</taxon>
        <taxon>Pseudomonadati</taxon>
        <taxon>Planctomycetota</taxon>
        <taxon>Planctomycetia</taxon>
        <taxon>Pirellulales</taxon>
        <taxon>Pirellulaceae</taxon>
        <taxon>Aporhodopirellula</taxon>
    </lineage>
</organism>
<evidence type="ECO:0000256" key="1">
    <source>
        <dbReference type="SAM" id="SignalP"/>
    </source>
</evidence>
<dbReference type="EMBL" id="JACHXU010000064">
    <property type="protein sequence ID" value="MBB3210746.1"/>
    <property type="molecule type" value="Genomic_DNA"/>
</dbReference>
<sequence>MKIYATLLFVFGLSAVPAAAQDAIADEPAEPKVTQHLDAEKMDLPSRFKMESQSGMKATLRDHDGGVDVLLAFGGYRHFSGAVRLTRILFRFPRGKRVLCLSDSKPIYYDRGREVEEKTVDCLKGYLVVDREQKKIEIDCVVFDNGDWHRFGWNGVWDIKLKPNFDTEGLFENMGIAVADDSAQ</sequence>
<proteinExistence type="predicted"/>
<evidence type="ECO:0000313" key="3">
    <source>
        <dbReference type="Proteomes" id="UP000536179"/>
    </source>
</evidence>
<evidence type="ECO:0000313" key="2">
    <source>
        <dbReference type="EMBL" id="MBB3210746.1"/>
    </source>
</evidence>
<keyword evidence="1" id="KW-0732">Signal</keyword>
<protein>
    <submittedName>
        <fullName evidence="2">Uncharacterized protein</fullName>
    </submittedName>
</protein>
<dbReference type="RefSeq" id="WP_184310255.1">
    <property type="nucleotide sequence ID" value="NZ_JACHXU010000064.1"/>
</dbReference>
<dbReference type="AlphaFoldDB" id="A0A7W5E5Q1"/>
<accession>A0A7W5E5Q1</accession>
<dbReference type="Proteomes" id="UP000536179">
    <property type="component" value="Unassembled WGS sequence"/>
</dbReference>
<gene>
    <name evidence="2" type="ORF">FHS27_006594</name>
</gene>
<reference evidence="2 3" key="1">
    <citation type="submission" date="2020-08" db="EMBL/GenBank/DDBJ databases">
        <title>Genomic Encyclopedia of Type Strains, Phase III (KMG-III): the genomes of soil and plant-associated and newly described type strains.</title>
        <authorList>
            <person name="Whitman W."/>
        </authorList>
    </citation>
    <scope>NUCLEOTIDE SEQUENCE [LARGE SCALE GENOMIC DNA]</scope>
    <source>
        <strain evidence="2 3">CECT 8075</strain>
    </source>
</reference>
<feature type="chain" id="PRO_5030608741" evidence="1">
    <location>
        <begin position="21"/>
        <end position="184"/>
    </location>
</feature>
<keyword evidence="3" id="KW-1185">Reference proteome</keyword>
<feature type="signal peptide" evidence="1">
    <location>
        <begin position="1"/>
        <end position="20"/>
    </location>
</feature>
<comment type="caution">
    <text evidence="2">The sequence shown here is derived from an EMBL/GenBank/DDBJ whole genome shotgun (WGS) entry which is preliminary data.</text>
</comment>
<name>A0A7W5E5Q1_9BACT</name>